<gene>
    <name evidence="3" type="ORF">SAMN05444411_101702</name>
</gene>
<dbReference type="STRING" id="762486.SAMN05444411_101702"/>
<evidence type="ECO:0000256" key="1">
    <source>
        <dbReference type="PROSITE-ProRule" id="PRU00703"/>
    </source>
</evidence>
<dbReference type="Gene3D" id="3.10.580.10">
    <property type="entry name" value="CBS-domain"/>
    <property type="match status" value="1"/>
</dbReference>
<dbReference type="InterPro" id="IPR000644">
    <property type="entry name" value="CBS_dom"/>
</dbReference>
<feature type="domain" description="CBS" evidence="2">
    <location>
        <begin position="19"/>
        <end position="78"/>
    </location>
</feature>
<dbReference type="InterPro" id="IPR046342">
    <property type="entry name" value="CBS_dom_sf"/>
</dbReference>
<accession>A0A1H2TGX7</accession>
<keyword evidence="1" id="KW-0129">CBS domain</keyword>
<dbReference type="SUPFAM" id="SSF54631">
    <property type="entry name" value="CBS-domain pair"/>
    <property type="match status" value="1"/>
</dbReference>
<name>A0A1H2TGX7_9FLAO</name>
<dbReference type="Pfam" id="PF00571">
    <property type="entry name" value="CBS"/>
    <property type="match status" value="1"/>
</dbReference>
<protein>
    <submittedName>
        <fullName evidence="3">CBS domain-containing protein</fullName>
    </submittedName>
</protein>
<proteinExistence type="predicted"/>
<keyword evidence="4" id="KW-1185">Reference proteome</keyword>
<evidence type="ECO:0000313" key="3">
    <source>
        <dbReference type="EMBL" id="SDW43098.1"/>
    </source>
</evidence>
<dbReference type="EMBL" id="FNNJ01000001">
    <property type="protein sequence ID" value="SDW43098.1"/>
    <property type="molecule type" value="Genomic_DNA"/>
</dbReference>
<sequence>MFLVLFLINLQYNNKVMDITPYILKDFKPFTLHSTIEEVKEFFNTTTFNHFPIVEKDKLVGLISETEIQGLNEEEKEIGYYQYLFEFFSVEEEANILDVLKEFASNQTTIMPVLNLKNNYIGYYDVIDVLHTYNETPFFNSNGAVLLLEKELRDYSISEVSQIIESNNGKVLGVFVSETSATSVKIMVKFDSQNINEIIQSFRRYEYQVLSNHKDDSFLEDLKDRSNYLQKYLNI</sequence>
<evidence type="ECO:0000259" key="2">
    <source>
        <dbReference type="PROSITE" id="PS51371"/>
    </source>
</evidence>
<dbReference type="AlphaFoldDB" id="A0A1H2TGX7"/>
<reference evidence="3 4" key="1">
    <citation type="submission" date="2016-10" db="EMBL/GenBank/DDBJ databases">
        <authorList>
            <person name="de Groot N.N."/>
        </authorList>
    </citation>
    <scope>NUCLEOTIDE SEQUENCE [LARGE SCALE GENOMIC DNA]</scope>
    <source>
        <strain evidence="3 4">DSM 24956</strain>
    </source>
</reference>
<dbReference type="OrthoDB" id="1523762at2"/>
<organism evidence="3 4">
    <name type="scientific">Lutibacter oricola</name>
    <dbReference type="NCBI Taxonomy" id="762486"/>
    <lineage>
        <taxon>Bacteria</taxon>
        <taxon>Pseudomonadati</taxon>
        <taxon>Bacteroidota</taxon>
        <taxon>Flavobacteriia</taxon>
        <taxon>Flavobacteriales</taxon>
        <taxon>Flavobacteriaceae</taxon>
        <taxon>Lutibacter</taxon>
    </lineage>
</organism>
<dbReference type="Proteomes" id="UP000199595">
    <property type="component" value="Unassembled WGS sequence"/>
</dbReference>
<evidence type="ECO:0000313" key="4">
    <source>
        <dbReference type="Proteomes" id="UP000199595"/>
    </source>
</evidence>
<dbReference type="PROSITE" id="PS51371">
    <property type="entry name" value="CBS"/>
    <property type="match status" value="1"/>
</dbReference>